<dbReference type="CDD" id="cd12797">
    <property type="entry name" value="M23_peptidase"/>
    <property type="match status" value="1"/>
</dbReference>
<comment type="caution">
    <text evidence="2">The sequence shown here is derived from an EMBL/GenBank/DDBJ whole genome shotgun (WGS) entry which is preliminary data.</text>
</comment>
<sequence>MSVMILFPVRKRLSRLRWPIVAGSMFAALLAAYTVAALGEREQIDENISAQTRDQRHDLLRPTEKARFFHANVFKRAHAATADNVNESFAAPGTYFRALTRIYGASVDHHALAHIEPPVQANEPMPLDEVAKFHQMETHMPVAMARVTSEFGDRPNPLGKGHVFHRGIDLAAPVGTPVYAVAAGTIIRAVNDRSYGNVVVINHHNGYKTLYAHNSKLLVKVGEKVKAGQPIAKVGSTGHSTGPHLHFEIHCSGQRVDPGPYLAAL</sequence>
<gene>
    <name evidence="2" type="ORF">ISP19_12005</name>
</gene>
<dbReference type="InterPro" id="IPR011055">
    <property type="entry name" value="Dup_hybrid_motif"/>
</dbReference>
<evidence type="ECO:0000259" key="1">
    <source>
        <dbReference type="Pfam" id="PF01551"/>
    </source>
</evidence>
<dbReference type="RefSeq" id="WP_204682422.1">
    <property type="nucleotide sequence ID" value="NZ_BSNR01000002.1"/>
</dbReference>
<dbReference type="Pfam" id="PF01551">
    <property type="entry name" value="Peptidase_M23"/>
    <property type="match status" value="1"/>
</dbReference>
<proteinExistence type="predicted"/>
<dbReference type="SUPFAM" id="SSF51261">
    <property type="entry name" value="Duplicated hybrid motif"/>
    <property type="match status" value="1"/>
</dbReference>
<evidence type="ECO:0000313" key="3">
    <source>
        <dbReference type="Proteomes" id="UP001430149"/>
    </source>
</evidence>
<protein>
    <submittedName>
        <fullName evidence="2">M23 family metallopeptidase</fullName>
    </submittedName>
</protein>
<dbReference type="PANTHER" id="PTHR21666:SF270">
    <property type="entry name" value="MUREIN HYDROLASE ACTIVATOR ENVC"/>
    <property type="match status" value="1"/>
</dbReference>
<dbReference type="Proteomes" id="UP001430149">
    <property type="component" value="Unassembled WGS sequence"/>
</dbReference>
<name>A0ABS2K4D6_9GAMM</name>
<dbReference type="PANTHER" id="PTHR21666">
    <property type="entry name" value="PEPTIDASE-RELATED"/>
    <property type="match status" value="1"/>
</dbReference>
<dbReference type="InterPro" id="IPR016047">
    <property type="entry name" value="M23ase_b-sheet_dom"/>
</dbReference>
<feature type="domain" description="M23ase beta-sheet core" evidence="1">
    <location>
        <begin position="164"/>
        <end position="258"/>
    </location>
</feature>
<dbReference type="InterPro" id="IPR050570">
    <property type="entry name" value="Cell_wall_metabolism_enzyme"/>
</dbReference>
<organism evidence="2 3">
    <name type="scientific">Dyella flava</name>
    <dbReference type="NCBI Taxonomy" id="1920170"/>
    <lineage>
        <taxon>Bacteria</taxon>
        <taxon>Pseudomonadati</taxon>
        <taxon>Pseudomonadota</taxon>
        <taxon>Gammaproteobacteria</taxon>
        <taxon>Lysobacterales</taxon>
        <taxon>Rhodanobacteraceae</taxon>
        <taxon>Dyella</taxon>
    </lineage>
</organism>
<accession>A0ABS2K4D6</accession>
<reference evidence="2" key="1">
    <citation type="submission" date="2020-10" db="EMBL/GenBank/DDBJ databases">
        <title>Phylogeny of dyella-like bacteria.</title>
        <authorList>
            <person name="Fu J."/>
        </authorList>
    </citation>
    <scope>NUCLEOTIDE SEQUENCE</scope>
    <source>
        <strain evidence="2">DHOC52</strain>
    </source>
</reference>
<dbReference type="Gene3D" id="2.70.70.10">
    <property type="entry name" value="Glucose Permease (Domain IIA)"/>
    <property type="match status" value="1"/>
</dbReference>
<keyword evidence="3" id="KW-1185">Reference proteome</keyword>
<evidence type="ECO:0000313" key="2">
    <source>
        <dbReference type="EMBL" id="MBM7126092.1"/>
    </source>
</evidence>
<dbReference type="EMBL" id="JADIKE010000036">
    <property type="protein sequence ID" value="MBM7126092.1"/>
    <property type="molecule type" value="Genomic_DNA"/>
</dbReference>